<evidence type="ECO:0000313" key="6">
    <source>
        <dbReference type="Proteomes" id="UP000255230"/>
    </source>
</evidence>
<dbReference type="GO" id="GO:0005737">
    <property type="term" value="C:cytoplasm"/>
    <property type="evidence" value="ECO:0007669"/>
    <property type="project" value="UniProtKB-SubCell"/>
</dbReference>
<dbReference type="PANTHER" id="PTHR37010">
    <property type="entry name" value="SULFURTRANSFERASE TUSE"/>
    <property type="match status" value="1"/>
</dbReference>
<sequence>MTQLPELDQAALDQAALDQDGHLIAHQTWTPDIAQQLANTLDVTLTPEHYQIIDAVRQYYDLYSHPPTTRPLIKFLSKQLPSLAIDNTKLQAMFNTGLVARHVNRIAGLPKPANCL</sequence>
<evidence type="ECO:0000256" key="1">
    <source>
        <dbReference type="ARBA" id="ARBA00004496"/>
    </source>
</evidence>
<organism evidence="5 6">
    <name type="scientific">Faucicola osloensis</name>
    <name type="common">Moraxella osloensis</name>
    <dbReference type="NCBI Taxonomy" id="34062"/>
    <lineage>
        <taxon>Bacteria</taxon>
        <taxon>Pseudomonadati</taxon>
        <taxon>Pseudomonadota</taxon>
        <taxon>Gammaproteobacteria</taxon>
        <taxon>Moraxellales</taxon>
        <taxon>Moraxellaceae</taxon>
        <taxon>Faucicola</taxon>
    </lineage>
</organism>
<evidence type="ECO:0000256" key="4">
    <source>
        <dbReference type="PIRSR" id="PIRSR006223-50"/>
    </source>
</evidence>
<dbReference type="SUPFAM" id="SSF69721">
    <property type="entry name" value="DsrC, the gamma subunit of dissimilatory sulfite reductase"/>
    <property type="match status" value="1"/>
</dbReference>
<dbReference type="GO" id="GO:0016740">
    <property type="term" value="F:transferase activity"/>
    <property type="evidence" value="ECO:0007669"/>
    <property type="project" value="UniProtKB-KW"/>
</dbReference>
<dbReference type="InterPro" id="IPR007453">
    <property type="entry name" value="DsrC/TusE"/>
</dbReference>
<dbReference type="InterPro" id="IPR025526">
    <property type="entry name" value="DsrC-like_dom_sf"/>
</dbReference>
<dbReference type="NCBIfam" id="TIGR03342">
    <property type="entry name" value="dsrC_tusE_dsvC"/>
    <property type="match status" value="1"/>
</dbReference>
<dbReference type="KEGG" id="mos:AXE82_00190"/>
<name>A0A378QA20_FAUOS</name>
<protein>
    <recommendedName>
        <fullName evidence="3">Sulfurtransferase</fullName>
        <ecNumber evidence="3">2.8.1.-</ecNumber>
    </recommendedName>
</protein>
<dbReference type="GO" id="GO:0002143">
    <property type="term" value="P:tRNA wobble position uridine thiolation"/>
    <property type="evidence" value="ECO:0007669"/>
    <property type="project" value="TreeGrafter"/>
</dbReference>
<comment type="similarity">
    <text evidence="3">Belongs to the dsrC/tusE family.</text>
</comment>
<dbReference type="InterPro" id="IPR042072">
    <property type="entry name" value="DsrC-like_C"/>
</dbReference>
<dbReference type="EMBL" id="UGPY01000001">
    <property type="protein sequence ID" value="STY97651.1"/>
    <property type="molecule type" value="Genomic_DNA"/>
</dbReference>
<dbReference type="RefSeq" id="WP_007116893.1">
    <property type="nucleotide sequence ID" value="NZ_CBCRZU010000001.1"/>
</dbReference>
<dbReference type="GeneID" id="35778952"/>
<evidence type="ECO:0000313" key="5">
    <source>
        <dbReference type="EMBL" id="STY97651.1"/>
    </source>
</evidence>
<comment type="function">
    <text evidence="3">Part of a sulfur-relay system.</text>
</comment>
<comment type="subcellular location">
    <subcellularLocation>
        <location evidence="1">Cytoplasm</location>
    </subcellularLocation>
</comment>
<reference evidence="5 6" key="1">
    <citation type="submission" date="2018-06" db="EMBL/GenBank/DDBJ databases">
        <authorList>
            <consortium name="Pathogen Informatics"/>
            <person name="Doyle S."/>
        </authorList>
    </citation>
    <scope>NUCLEOTIDE SEQUENCE [LARGE SCALE GENOMIC DNA]</scope>
    <source>
        <strain evidence="5 6">NCTC10465</strain>
    </source>
</reference>
<dbReference type="EC" id="2.8.1.-" evidence="3"/>
<keyword evidence="3 5" id="KW-0808">Transferase</keyword>
<gene>
    <name evidence="5" type="primary">tusE</name>
    <name evidence="5" type="ORF">NCTC10465_01436</name>
</gene>
<accession>A0A378QA20</accession>
<keyword evidence="6" id="KW-1185">Reference proteome</keyword>
<keyword evidence="2" id="KW-0963">Cytoplasm</keyword>
<evidence type="ECO:0000256" key="3">
    <source>
        <dbReference type="PIRNR" id="PIRNR006223"/>
    </source>
</evidence>
<dbReference type="PANTHER" id="PTHR37010:SF1">
    <property type="entry name" value="SULFURTRANSFERASE TUSE"/>
    <property type="match status" value="1"/>
</dbReference>
<dbReference type="PIRSF" id="PIRSF006223">
    <property type="entry name" value="DsrC_TusE"/>
    <property type="match status" value="1"/>
</dbReference>
<dbReference type="Gene3D" id="1.10.10.370">
    <property type="entry name" value="DsrC-like protein, C-terminal domain"/>
    <property type="match status" value="1"/>
</dbReference>
<feature type="active site" description="Cysteine persulfide intermediate" evidence="4">
    <location>
        <position position="115"/>
    </location>
</feature>
<dbReference type="Pfam" id="PF04358">
    <property type="entry name" value="DsrC"/>
    <property type="match status" value="1"/>
</dbReference>
<dbReference type="Proteomes" id="UP000255230">
    <property type="component" value="Unassembled WGS sequence"/>
</dbReference>
<dbReference type="AlphaFoldDB" id="A0A378QA20"/>
<proteinExistence type="inferred from homology"/>
<evidence type="ECO:0000256" key="2">
    <source>
        <dbReference type="ARBA" id="ARBA00022490"/>
    </source>
</evidence>
<dbReference type="GO" id="GO:0097163">
    <property type="term" value="F:sulfur carrier activity"/>
    <property type="evidence" value="ECO:0007669"/>
    <property type="project" value="TreeGrafter"/>
</dbReference>